<name>A0A8H7DZ59_9EURO</name>
<feature type="region of interest" description="Disordered" evidence="1">
    <location>
        <begin position="31"/>
        <end position="55"/>
    </location>
</feature>
<dbReference type="PANTHER" id="PTHR48174:SF5">
    <property type="entry name" value="VACUOLAR PROTEIN SORTING-ASSOCIATED PROTEIN 62"/>
    <property type="match status" value="1"/>
</dbReference>
<dbReference type="InterPro" id="IPR009291">
    <property type="entry name" value="Vps62"/>
</dbReference>
<accession>A0A8H7DZ59</accession>
<dbReference type="AlphaFoldDB" id="A0A8H7DZ59"/>
<evidence type="ECO:0000313" key="4">
    <source>
        <dbReference type="Proteomes" id="UP000606974"/>
    </source>
</evidence>
<evidence type="ECO:0000256" key="1">
    <source>
        <dbReference type="SAM" id="MobiDB-lite"/>
    </source>
</evidence>
<evidence type="ECO:0000256" key="2">
    <source>
        <dbReference type="SAM" id="SignalP"/>
    </source>
</evidence>
<dbReference type="PANTHER" id="PTHR48174">
    <property type="entry name" value="DUF946 FAMILY PROTEIN"/>
    <property type="match status" value="1"/>
</dbReference>
<dbReference type="EMBL" id="JAACFV010000330">
    <property type="protein sequence ID" value="KAF7502123.1"/>
    <property type="molecule type" value="Genomic_DNA"/>
</dbReference>
<dbReference type="Pfam" id="PF06101">
    <property type="entry name" value="Vps62"/>
    <property type="match status" value="1"/>
</dbReference>
<evidence type="ECO:0008006" key="5">
    <source>
        <dbReference type="Google" id="ProtNLM"/>
    </source>
</evidence>
<gene>
    <name evidence="3" type="ORF">GJ744_007095</name>
</gene>
<feature type="compositionally biased region" description="Polar residues" evidence="1">
    <location>
        <begin position="33"/>
        <end position="42"/>
    </location>
</feature>
<protein>
    <recommendedName>
        <fullName evidence="5">Vacuolar protein sorting-associated protein 62</fullName>
    </recommendedName>
</protein>
<reference evidence="3" key="1">
    <citation type="submission" date="2020-02" db="EMBL/GenBank/DDBJ databases">
        <authorList>
            <person name="Palmer J.M."/>
        </authorList>
    </citation>
    <scope>NUCLEOTIDE SEQUENCE</scope>
    <source>
        <strain evidence="3">EPUS1.4</strain>
        <tissue evidence="3">Thallus</tissue>
    </source>
</reference>
<organism evidence="3 4">
    <name type="scientific">Endocarpon pusillum</name>
    <dbReference type="NCBI Taxonomy" id="364733"/>
    <lineage>
        <taxon>Eukaryota</taxon>
        <taxon>Fungi</taxon>
        <taxon>Dikarya</taxon>
        <taxon>Ascomycota</taxon>
        <taxon>Pezizomycotina</taxon>
        <taxon>Eurotiomycetes</taxon>
        <taxon>Chaetothyriomycetidae</taxon>
        <taxon>Verrucariales</taxon>
        <taxon>Verrucariaceae</taxon>
        <taxon>Endocarpon</taxon>
    </lineage>
</organism>
<comment type="caution">
    <text evidence="3">The sequence shown here is derived from an EMBL/GenBank/DDBJ whole genome shotgun (WGS) entry which is preliminary data.</text>
</comment>
<keyword evidence="4" id="KW-1185">Reference proteome</keyword>
<feature type="signal peptide" evidence="2">
    <location>
        <begin position="1"/>
        <end position="27"/>
    </location>
</feature>
<sequence length="366" mass="40010">MAVVLLDILSHLLSLLSILSFPHFAMAAPVDPRQSQPPNNTVGDGAKAGVPASATQQSTSGLPVYVRDYAPLLWLSNSERYMPSDIASQVANTIPKINGAPVAQAPSPLTLNNLDQLNAQGGKDIWLTSREGISASPKWFNGVTPDGNRKTNGATTAAIVTVDKGNGTLDAFYFYFFAYNRGNNVLGQEFGDHVGDWEHNMIRFQNGIPQAVYFSQHASSESFTYKAVEKNGIRPVAYLAEGSHAVYATTGTHDHAIPGLNLPGGLVEDHCDRGKLWDPVLSTYSYRYDRASKQFSPYDPGFPVNWLYFLGRWGDAAPPKGSQGQFEIFGQKRYVGGPTGPIDKRLDRENMSGVKNDNWVRPFLTP</sequence>
<feature type="chain" id="PRO_5034981683" description="Vacuolar protein sorting-associated protein 62" evidence="2">
    <location>
        <begin position="28"/>
        <end position="366"/>
    </location>
</feature>
<evidence type="ECO:0000313" key="3">
    <source>
        <dbReference type="EMBL" id="KAF7502123.1"/>
    </source>
</evidence>
<keyword evidence="2" id="KW-0732">Signal</keyword>
<dbReference type="OrthoDB" id="188042at2759"/>
<proteinExistence type="predicted"/>
<dbReference type="Proteomes" id="UP000606974">
    <property type="component" value="Unassembled WGS sequence"/>
</dbReference>